<keyword evidence="2" id="KW-1133">Transmembrane helix</keyword>
<evidence type="ECO:0000256" key="1">
    <source>
        <dbReference type="SAM" id="MobiDB-lite"/>
    </source>
</evidence>
<name>A0ABW1FRW7_9ACTN</name>
<feature type="transmembrane region" description="Helical" evidence="2">
    <location>
        <begin position="6"/>
        <end position="23"/>
    </location>
</feature>
<dbReference type="RefSeq" id="WP_345083275.1">
    <property type="nucleotide sequence ID" value="NZ_BAAAWG010000007.1"/>
</dbReference>
<feature type="compositionally biased region" description="Pro residues" evidence="1">
    <location>
        <begin position="311"/>
        <end position="320"/>
    </location>
</feature>
<keyword evidence="2" id="KW-0812">Transmembrane</keyword>
<feature type="compositionally biased region" description="Basic and acidic residues" evidence="1">
    <location>
        <begin position="322"/>
        <end position="331"/>
    </location>
</feature>
<proteinExistence type="predicted"/>
<gene>
    <name evidence="3" type="ORF">ACFP3M_28215</name>
</gene>
<keyword evidence="2" id="KW-0472">Membrane</keyword>
<sequence length="331" mass="34792">MGWAVLYIAFGCVALWLLGEVLLQHKARLRWRLLAFTGFLGVVAGVLIPSVIVIALGAAAFATGQTFVTLSFRRGFTTGWSLRKAPPENNRRRRARSGGRRPALHVSGIEETTAPAGAPDAPAPTDTADAPGPYDAAPPAPDGYPPHDGYAVAPQPDPDGGWSADGHGTAPVFGGQDGYAQDTVHAPQPLPDETGQYGVYSPDARPAAHGSDAYAASFGHQPAAPDPYGHGGGYAPGTHDAYADPFGSYAPYGTDPGTAAQPYPPHDPYAPVDPYAQQPYGSAYGASLQDYGDTPPGGVWVPQQRDGVRPPGEPPYPPSPHHGHEEQQYRY</sequence>
<feature type="compositionally biased region" description="Low complexity" evidence="1">
    <location>
        <begin position="112"/>
        <end position="135"/>
    </location>
</feature>
<evidence type="ECO:0008006" key="5">
    <source>
        <dbReference type="Google" id="ProtNLM"/>
    </source>
</evidence>
<keyword evidence="4" id="KW-1185">Reference proteome</keyword>
<evidence type="ECO:0000313" key="3">
    <source>
        <dbReference type="EMBL" id="MFC5896690.1"/>
    </source>
</evidence>
<accession>A0ABW1FRW7</accession>
<reference evidence="4" key="1">
    <citation type="journal article" date="2019" name="Int. J. Syst. Evol. Microbiol.">
        <title>The Global Catalogue of Microorganisms (GCM) 10K type strain sequencing project: providing services to taxonomists for standard genome sequencing and annotation.</title>
        <authorList>
            <consortium name="The Broad Institute Genomics Platform"/>
            <consortium name="The Broad Institute Genome Sequencing Center for Infectious Disease"/>
            <person name="Wu L."/>
            <person name="Ma J."/>
        </authorList>
    </citation>
    <scope>NUCLEOTIDE SEQUENCE [LARGE SCALE GENOMIC DNA]</scope>
    <source>
        <strain evidence="4">CGMCC 1.15809</strain>
    </source>
</reference>
<protein>
    <recommendedName>
        <fullName evidence="5">Integral membrane protein</fullName>
    </recommendedName>
</protein>
<dbReference type="Proteomes" id="UP001596241">
    <property type="component" value="Unassembled WGS sequence"/>
</dbReference>
<organism evidence="3 4">
    <name type="scientific">Streptomyces ramulosus</name>
    <dbReference type="NCBI Taxonomy" id="47762"/>
    <lineage>
        <taxon>Bacteria</taxon>
        <taxon>Bacillati</taxon>
        <taxon>Actinomycetota</taxon>
        <taxon>Actinomycetes</taxon>
        <taxon>Kitasatosporales</taxon>
        <taxon>Streptomycetaceae</taxon>
        <taxon>Streptomyces</taxon>
    </lineage>
</organism>
<feature type="transmembrane region" description="Helical" evidence="2">
    <location>
        <begin position="35"/>
        <end position="62"/>
    </location>
</feature>
<evidence type="ECO:0000313" key="4">
    <source>
        <dbReference type="Proteomes" id="UP001596241"/>
    </source>
</evidence>
<dbReference type="EMBL" id="JBHSPW010000016">
    <property type="protein sequence ID" value="MFC5896690.1"/>
    <property type="molecule type" value="Genomic_DNA"/>
</dbReference>
<feature type="region of interest" description="Disordered" evidence="1">
    <location>
        <begin position="227"/>
        <end position="331"/>
    </location>
</feature>
<feature type="region of interest" description="Disordered" evidence="1">
    <location>
        <begin position="81"/>
        <end position="193"/>
    </location>
</feature>
<comment type="caution">
    <text evidence="3">The sequence shown here is derived from an EMBL/GenBank/DDBJ whole genome shotgun (WGS) entry which is preliminary data.</text>
</comment>
<evidence type="ECO:0000256" key="2">
    <source>
        <dbReference type="SAM" id="Phobius"/>
    </source>
</evidence>
<feature type="compositionally biased region" description="Basic residues" evidence="1">
    <location>
        <begin position="91"/>
        <end position="103"/>
    </location>
</feature>